<sequence length="252" mass="29320">MFTCSIDDGHPSDLKTAELLSKHGLSGTFFVPIRNCEGDAVLPDEEIRELGRRFEIGSHTMDHRYLKMVDIWHAYHQIMDGKKYLEDLLGRPVNGFCYPGGRYRQRDVELVHACRFTYARTTMNLCFSAGKRPYEMPTTLQFYPHDRSVYIRNFGGSGNWIERAAGLQMALQHGDWIKRLYAMFDYAVRNRGVFHLWGHSKQFDELNAWKQLDDFFAHVAQHVAVRDRLSNEELAIRSLWMPETRTPVAESV</sequence>
<comment type="caution">
    <text evidence="4">The sequence shown here is derived from an EMBL/GenBank/DDBJ whole genome shotgun (WGS) entry which is preliminary data.</text>
</comment>
<feature type="domain" description="NodB homology" evidence="3">
    <location>
        <begin position="6"/>
        <end position="118"/>
    </location>
</feature>
<dbReference type="RefSeq" id="WP_326508640.1">
    <property type="nucleotide sequence ID" value="NZ_JAWIIV010000024.1"/>
</dbReference>
<dbReference type="EC" id="3.-.-.-" evidence="4"/>
<evidence type="ECO:0000256" key="2">
    <source>
        <dbReference type="ARBA" id="ARBA00022729"/>
    </source>
</evidence>
<dbReference type="PANTHER" id="PTHR34216">
    <property type="match status" value="1"/>
</dbReference>
<reference evidence="4 5" key="1">
    <citation type="submission" date="2023-10" db="EMBL/GenBank/DDBJ databases">
        <title>Noviherbaspirillum sp. CPCC 100848 genome assembly.</title>
        <authorList>
            <person name="Li X.Y."/>
            <person name="Fang X.M."/>
        </authorList>
    </citation>
    <scope>NUCLEOTIDE SEQUENCE [LARGE SCALE GENOMIC DNA]</scope>
    <source>
        <strain evidence="4 5">CPCC 100848</strain>
    </source>
</reference>
<keyword evidence="5" id="KW-1185">Reference proteome</keyword>
<proteinExistence type="predicted"/>
<dbReference type="Pfam" id="PF01522">
    <property type="entry name" value="Polysacc_deac_1"/>
    <property type="match status" value="1"/>
</dbReference>
<dbReference type="SUPFAM" id="SSF88713">
    <property type="entry name" value="Glycoside hydrolase/deacetylase"/>
    <property type="match status" value="1"/>
</dbReference>
<dbReference type="EMBL" id="JAWIIV010000024">
    <property type="protein sequence ID" value="MEC4721955.1"/>
    <property type="molecule type" value="Genomic_DNA"/>
</dbReference>
<dbReference type="GO" id="GO:0016787">
    <property type="term" value="F:hydrolase activity"/>
    <property type="evidence" value="ECO:0007669"/>
    <property type="project" value="UniProtKB-KW"/>
</dbReference>
<dbReference type="PANTHER" id="PTHR34216:SF3">
    <property type="entry name" value="POLY-BETA-1,6-N-ACETYL-D-GLUCOSAMINE N-DEACETYLASE"/>
    <property type="match status" value="1"/>
</dbReference>
<evidence type="ECO:0000259" key="3">
    <source>
        <dbReference type="Pfam" id="PF01522"/>
    </source>
</evidence>
<dbReference type="InterPro" id="IPR011330">
    <property type="entry name" value="Glyco_hydro/deAcase_b/a-brl"/>
</dbReference>
<organism evidence="4 5">
    <name type="scientific">Noviherbaspirillum album</name>
    <dbReference type="NCBI Taxonomy" id="3080276"/>
    <lineage>
        <taxon>Bacteria</taxon>
        <taxon>Pseudomonadati</taxon>
        <taxon>Pseudomonadota</taxon>
        <taxon>Betaproteobacteria</taxon>
        <taxon>Burkholderiales</taxon>
        <taxon>Oxalobacteraceae</taxon>
        <taxon>Noviherbaspirillum</taxon>
    </lineage>
</organism>
<keyword evidence="2" id="KW-0732">Signal</keyword>
<name>A0ABU6JE72_9BURK</name>
<accession>A0ABU6JE72</accession>
<comment type="subcellular location">
    <subcellularLocation>
        <location evidence="1">Secreted</location>
    </subcellularLocation>
</comment>
<dbReference type="Proteomes" id="UP001352263">
    <property type="component" value="Unassembled WGS sequence"/>
</dbReference>
<dbReference type="InterPro" id="IPR051398">
    <property type="entry name" value="Polysacch_Deacetylase"/>
</dbReference>
<dbReference type="InterPro" id="IPR002509">
    <property type="entry name" value="NODB_dom"/>
</dbReference>
<keyword evidence="4" id="KW-0378">Hydrolase</keyword>
<evidence type="ECO:0000313" key="5">
    <source>
        <dbReference type="Proteomes" id="UP001352263"/>
    </source>
</evidence>
<dbReference type="Gene3D" id="3.20.20.370">
    <property type="entry name" value="Glycoside hydrolase/deacetylase"/>
    <property type="match status" value="1"/>
</dbReference>
<dbReference type="CDD" id="cd10967">
    <property type="entry name" value="CE4_GLA_like_6s"/>
    <property type="match status" value="1"/>
</dbReference>
<protein>
    <submittedName>
        <fullName evidence="4">Polysaccharide deacetylase family protein</fullName>
        <ecNumber evidence="4">3.-.-.-</ecNumber>
    </submittedName>
</protein>
<gene>
    <name evidence="4" type="ORF">RY831_22555</name>
</gene>
<evidence type="ECO:0000256" key="1">
    <source>
        <dbReference type="ARBA" id="ARBA00004613"/>
    </source>
</evidence>
<evidence type="ECO:0000313" key="4">
    <source>
        <dbReference type="EMBL" id="MEC4721955.1"/>
    </source>
</evidence>